<feature type="transmembrane region" description="Helical" evidence="2">
    <location>
        <begin position="155"/>
        <end position="180"/>
    </location>
</feature>
<dbReference type="Proteomes" id="UP000008810">
    <property type="component" value="Chromosome 1"/>
</dbReference>
<dbReference type="AlphaFoldDB" id="A0A0Q3K2N2"/>
<organism evidence="4">
    <name type="scientific">Brachypodium distachyon</name>
    <name type="common">Purple false brome</name>
    <name type="synonym">Trachynia distachya</name>
    <dbReference type="NCBI Taxonomy" id="15368"/>
    <lineage>
        <taxon>Eukaryota</taxon>
        <taxon>Viridiplantae</taxon>
        <taxon>Streptophyta</taxon>
        <taxon>Embryophyta</taxon>
        <taxon>Tracheophyta</taxon>
        <taxon>Spermatophyta</taxon>
        <taxon>Magnoliopsida</taxon>
        <taxon>Liliopsida</taxon>
        <taxon>Poales</taxon>
        <taxon>Poaceae</taxon>
        <taxon>BOP clade</taxon>
        <taxon>Pooideae</taxon>
        <taxon>Stipodae</taxon>
        <taxon>Brachypodieae</taxon>
        <taxon>Brachypodium</taxon>
    </lineage>
</organism>
<feature type="transmembrane region" description="Helical" evidence="2">
    <location>
        <begin position="214"/>
        <end position="235"/>
    </location>
</feature>
<dbReference type="Gramene" id="KQK18556">
    <property type="protein sequence ID" value="KQK18556"/>
    <property type="gene ID" value="BRADI_1g43271v3"/>
</dbReference>
<feature type="region of interest" description="Disordered" evidence="1">
    <location>
        <begin position="1"/>
        <end position="21"/>
    </location>
</feature>
<keyword evidence="2" id="KW-1133">Transmembrane helix</keyword>
<reference evidence="5" key="3">
    <citation type="submission" date="2018-08" db="UniProtKB">
        <authorList>
            <consortium name="EnsemblPlants"/>
        </authorList>
    </citation>
    <scope>IDENTIFICATION</scope>
    <source>
        <strain evidence="5">cv. Bd21</strain>
    </source>
</reference>
<dbReference type="EMBL" id="CM000880">
    <property type="protein sequence ID" value="KQK18556.1"/>
    <property type="molecule type" value="Genomic_DNA"/>
</dbReference>
<keyword evidence="2" id="KW-0472">Membrane</keyword>
<dbReference type="InterPro" id="IPR026961">
    <property type="entry name" value="PGG_dom"/>
</dbReference>
<dbReference type="InParanoid" id="A0A0Q3K2N2"/>
<feature type="transmembrane region" description="Helical" evidence="2">
    <location>
        <begin position="80"/>
        <end position="107"/>
    </location>
</feature>
<dbReference type="OrthoDB" id="681126at2759"/>
<protein>
    <recommendedName>
        <fullName evidence="3">PGG domain-containing protein</fullName>
    </recommendedName>
</protein>
<gene>
    <name evidence="4" type="ORF">BRADI_1g43271v3</name>
</gene>
<proteinExistence type="predicted"/>
<dbReference type="Pfam" id="PF13962">
    <property type="entry name" value="PGG"/>
    <property type="match status" value="2"/>
</dbReference>
<reference evidence="4" key="2">
    <citation type="submission" date="2017-06" db="EMBL/GenBank/DDBJ databases">
        <title>WGS assembly of Brachypodium distachyon.</title>
        <authorList>
            <consortium name="The International Brachypodium Initiative"/>
            <person name="Lucas S."/>
            <person name="Harmon-Smith M."/>
            <person name="Lail K."/>
            <person name="Tice H."/>
            <person name="Grimwood J."/>
            <person name="Bruce D."/>
            <person name="Barry K."/>
            <person name="Shu S."/>
            <person name="Lindquist E."/>
            <person name="Wang M."/>
            <person name="Pitluck S."/>
            <person name="Vogel J.P."/>
            <person name="Garvin D.F."/>
            <person name="Mockler T.C."/>
            <person name="Schmutz J."/>
            <person name="Rokhsar D."/>
            <person name="Bevan M.W."/>
        </authorList>
    </citation>
    <scope>NUCLEOTIDE SEQUENCE</scope>
    <source>
        <strain evidence="4">Bd21</strain>
    </source>
</reference>
<name>A0A0Q3K2N2_BRADI</name>
<dbReference type="PANTHER" id="PTHR24177">
    <property type="entry name" value="CASKIN"/>
    <property type="match status" value="1"/>
</dbReference>
<feature type="domain" description="PGG" evidence="3">
    <location>
        <begin position="33"/>
        <end position="140"/>
    </location>
</feature>
<keyword evidence="6" id="KW-1185">Reference proteome</keyword>
<dbReference type="STRING" id="15368.A0A0Q3K2N2"/>
<reference evidence="4 5" key="1">
    <citation type="journal article" date="2010" name="Nature">
        <title>Genome sequencing and analysis of the model grass Brachypodium distachyon.</title>
        <authorList>
            <consortium name="International Brachypodium Initiative"/>
        </authorList>
    </citation>
    <scope>NUCLEOTIDE SEQUENCE [LARGE SCALE GENOMIC DNA]</scope>
    <source>
        <strain evidence="4 5">Bd21</strain>
    </source>
</reference>
<feature type="transmembrane region" description="Helical" evidence="2">
    <location>
        <begin position="36"/>
        <end position="60"/>
    </location>
</feature>
<feature type="transmembrane region" description="Helical" evidence="2">
    <location>
        <begin position="247"/>
        <end position="265"/>
    </location>
</feature>
<dbReference type="PANTHER" id="PTHR24177:SF380">
    <property type="entry name" value="OS06G0294200 PROTEIN"/>
    <property type="match status" value="1"/>
</dbReference>
<evidence type="ECO:0000256" key="2">
    <source>
        <dbReference type="SAM" id="Phobius"/>
    </source>
</evidence>
<keyword evidence="2" id="KW-0812">Transmembrane</keyword>
<evidence type="ECO:0000313" key="6">
    <source>
        <dbReference type="Proteomes" id="UP000008810"/>
    </source>
</evidence>
<accession>A0A0Q3K2N2</accession>
<dbReference type="EnsemblPlants" id="KQK18556">
    <property type="protein sequence ID" value="KQK18556"/>
    <property type="gene ID" value="BRADI_1g43271v3"/>
</dbReference>
<feature type="transmembrane region" description="Helical" evidence="2">
    <location>
        <begin position="114"/>
        <end position="135"/>
    </location>
</feature>
<feature type="domain" description="PGG" evidence="3">
    <location>
        <begin position="166"/>
        <end position="268"/>
    </location>
</feature>
<evidence type="ECO:0000259" key="3">
    <source>
        <dbReference type="Pfam" id="PF13962"/>
    </source>
</evidence>
<dbReference type="FunCoup" id="A0A0Q3K2N2">
    <property type="interactions" value="6"/>
</dbReference>
<evidence type="ECO:0000313" key="5">
    <source>
        <dbReference type="EnsemblPlants" id="KQK18556"/>
    </source>
</evidence>
<sequence length="302" mass="32794">MAAANIENLESRQSQGRETPPPIELEPLWEYYLRKYLMLVATLVATATYAAGLCPPGGVWEENNTDTGDEAGVPILFHSARYLAFFYFNATAFMASLVVNLLLLLVLSKKRNAVWFAVLRFVMVLDLLALMGAYATGSCRDLPTTVYASTLVVTLAAYVGIHILLVLLLLATFATGISYATGLSPPGGFRGDKDGHHDAGDPTLQAQQSQRLMAFFYCNTTAFVASLFVIVMLLGQRLQRFHAQVQLYGFILVALLSLLGSYAAGSSREADTAVRICVVGLINPSLILINSEKSQKSINEVG</sequence>
<evidence type="ECO:0000313" key="4">
    <source>
        <dbReference type="EMBL" id="KQK18556.1"/>
    </source>
</evidence>
<evidence type="ECO:0000256" key="1">
    <source>
        <dbReference type="SAM" id="MobiDB-lite"/>
    </source>
</evidence>